<evidence type="ECO:0000313" key="2">
    <source>
        <dbReference type="EMBL" id="VDO71007.1"/>
    </source>
</evidence>
<feature type="transmembrane region" description="Helical" evidence="1">
    <location>
        <begin position="20"/>
        <end position="42"/>
    </location>
</feature>
<evidence type="ECO:0000313" key="4">
    <source>
        <dbReference type="WBParaSite" id="SCUD_0000193101-mRNA-1"/>
    </source>
</evidence>
<evidence type="ECO:0000313" key="3">
    <source>
        <dbReference type="Proteomes" id="UP000279833"/>
    </source>
</evidence>
<dbReference type="WBParaSite" id="SCUD_0000193101-mRNA-1">
    <property type="protein sequence ID" value="SCUD_0000193101-mRNA-1"/>
    <property type="gene ID" value="SCUD_0000193101"/>
</dbReference>
<sequence length="43" mass="5085">MYLHLRVHVHFGTQTKYRSFQTYVIISSIQINISINFVLVGIF</sequence>
<protein>
    <submittedName>
        <fullName evidence="2 4">Uncharacterized protein</fullName>
    </submittedName>
</protein>
<dbReference type="Proteomes" id="UP000279833">
    <property type="component" value="Unassembled WGS sequence"/>
</dbReference>
<keyword evidence="1" id="KW-1133">Transmembrane helix</keyword>
<keyword evidence="1" id="KW-0472">Membrane</keyword>
<dbReference type="EMBL" id="UZAK01001707">
    <property type="protein sequence ID" value="VDO71007.1"/>
    <property type="molecule type" value="Genomic_DNA"/>
</dbReference>
<reference evidence="2 3" key="2">
    <citation type="submission" date="2018-11" db="EMBL/GenBank/DDBJ databases">
        <authorList>
            <consortium name="Pathogen Informatics"/>
        </authorList>
    </citation>
    <scope>NUCLEOTIDE SEQUENCE [LARGE SCALE GENOMIC DNA]</scope>
    <source>
        <strain evidence="2">Dakar</strain>
        <strain evidence="3">Dakar, Senegal</strain>
    </source>
</reference>
<accession>A0A183JGV9</accession>
<gene>
    <name evidence="2" type="ORF">SCUD_LOCUS1932</name>
</gene>
<keyword evidence="3" id="KW-1185">Reference proteome</keyword>
<dbReference type="AlphaFoldDB" id="A0A183JGV9"/>
<reference evidence="4" key="1">
    <citation type="submission" date="2016-06" db="UniProtKB">
        <authorList>
            <consortium name="WormBaseParasite"/>
        </authorList>
    </citation>
    <scope>IDENTIFICATION</scope>
</reference>
<proteinExistence type="predicted"/>
<name>A0A183JGV9_9TREM</name>
<keyword evidence="1" id="KW-0812">Transmembrane</keyword>
<evidence type="ECO:0000256" key="1">
    <source>
        <dbReference type="SAM" id="Phobius"/>
    </source>
</evidence>
<organism evidence="4">
    <name type="scientific">Schistosoma curassoni</name>
    <dbReference type="NCBI Taxonomy" id="6186"/>
    <lineage>
        <taxon>Eukaryota</taxon>
        <taxon>Metazoa</taxon>
        <taxon>Spiralia</taxon>
        <taxon>Lophotrochozoa</taxon>
        <taxon>Platyhelminthes</taxon>
        <taxon>Trematoda</taxon>
        <taxon>Digenea</taxon>
        <taxon>Strigeidida</taxon>
        <taxon>Schistosomatoidea</taxon>
        <taxon>Schistosomatidae</taxon>
        <taxon>Schistosoma</taxon>
    </lineage>
</organism>